<name>A0A1M7YC45_9FIRM</name>
<dbReference type="RefSeq" id="WP_073589305.1">
    <property type="nucleotide sequence ID" value="NZ_FRFD01000007.1"/>
</dbReference>
<dbReference type="PANTHER" id="PTHR43654">
    <property type="entry name" value="GLUTAMATE 5-KINASE"/>
    <property type="match status" value="1"/>
</dbReference>
<comment type="pathway">
    <text evidence="8">Amino-acid biosynthesis; L-proline biosynthesis; L-glutamate 5-semialdehyde from L-glutamate: step 1/2.</text>
</comment>
<keyword evidence="4 8" id="KW-0808">Transferase</keyword>
<comment type="catalytic activity">
    <reaction evidence="8">
        <text>L-glutamate + ATP = L-glutamyl 5-phosphate + ADP</text>
        <dbReference type="Rhea" id="RHEA:14877"/>
        <dbReference type="ChEBI" id="CHEBI:29985"/>
        <dbReference type="ChEBI" id="CHEBI:30616"/>
        <dbReference type="ChEBI" id="CHEBI:58274"/>
        <dbReference type="ChEBI" id="CHEBI:456216"/>
        <dbReference type="EC" id="2.7.2.11"/>
    </reaction>
</comment>
<dbReference type="GO" id="GO:0005524">
    <property type="term" value="F:ATP binding"/>
    <property type="evidence" value="ECO:0007669"/>
    <property type="project" value="UniProtKB-KW"/>
</dbReference>
<feature type="binding site" evidence="8">
    <location>
        <begin position="176"/>
        <end position="177"/>
    </location>
    <ligand>
        <name>ATP</name>
        <dbReference type="ChEBI" id="CHEBI:30616"/>
    </ligand>
</feature>
<keyword evidence="2 8" id="KW-0028">Amino-acid biosynthesis</keyword>
<sequence length="285" mass="31297">MAGREHLKNKKRIVIKIGSSSLTHQETGKINLSKMEKLVRILTDLRNQGKDVILVSSGAIAVGKETLGISNRPTEKSVKQACAAVGQTRLMMVYQKLFAEYNQVPAQILMTKYTMINDISRENAQNTFHELFEMGVIPIVNENDTVTTDEIEFGDNDTLSAIVTALVNADLLILLSDIDGLYTDDPRQNAEAVFIDSVEHIDEKFEGMAKDSSTLVGTGGMATKISAAKIATASGADMVIANGEEVDIINSIMAGEKKGTFFLENKNENFKLLDYISTRQYPNKV</sequence>
<dbReference type="Gene3D" id="3.40.1160.10">
    <property type="entry name" value="Acetylglutamate kinase-like"/>
    <property type="match status" value="1"/>
</dbReference>
<dbReference type="NCBIfam" id="TIGR01027">
    <property type="entry name" value="proB"/>
    <property type="match status" value="1"/>
</dbReference>
<dbReference type="InterPro" id="IPR041739">
    <property type="entry name" value="G5K_ProB"/>
</dbReference>
<dbReference type="SUPFAM" id="SSF53633">
    <property type="entry name" value="Carbamate kinase-like"/>
    <property type="match status" value="1"/>
</dbReference>
<feature type="binding site" evidence="8">
    <location>
        <position position="144"/>
    </location>
    <ligand>
        <name>substrate</name>
    </ligand>
</feature>
<accession>A0A1M7YC45</accession>
<protein>
    <recommendedName>
        <fullName evidence="8">Glutamate 5-kinase</fullName>
        <ecNumber evidence="8">2.7.2.11</ecNumber>
    </recommendedName>
    <alternativeName>
        <fullName evidence="8">Gamma-glutamyl kinase</fullName>
        <shortName evidence="8">GK</shortName>
    </alternativeName>
</protein>
<evidence type="ECO:0000256" key="2">
    <source>
        <dbReference type="ARBA" id="ARBA00022605"/>
    </source>
</evidence>
<comment type="similarity">
    <text evidence="8">Belongs to the glutamate 5-kinase family.</text>
</comment>
<dbReference type="Pfam" id="PF00696">
    <property type="entry name" value="AA_kinase"/>
    <property type="match status" value="1"/>
</dbReference>
<evidence type="ECO:0000256" key="5">
    <source>
        <dbReference type="ARBA" id="ARBA00022741"/>
    </source>
</evidence>
<evidence type="ECO:0000256" key="1">
    <source>
        <dbReference type="ARBA" id="ARBA00022490"/>
    </source>
</evidence>
<dbReference type="InterPro" id="IPR011529">
    <property type="entry name" value="Glu_5kinase"/>
</dbReference>
<dbReference type="STRING" id="1121345.SAMN02745217_02624"/>
<evidence type="ECO:0000256" key="4">
    <source>
        <dbReference type="ARBA" id="ARBA00022679"/>
    </source>
</evidence>
<evidence type="ECO:0000256" key="8">
    <source>
        <dbReference type="HAMAP-Rule" id="MF_00456"/>
    </source>
</evidence>
<evidence type="ECO:0000256" key="7">
    <source>
        <dbReference type="ARBA" id="ARBA00022840"/>
    </source>
</evidence>
<keyword evidence="6 8" id="KW-0418">Kinase</keyword>
<keyword evidence="3 8" id="KW-0641">Proline biosynthesis</keyword>
<dbReference type="CDD" id="cd04242">
    <property type="entry name" value="AAK_G5K_ProB"/>
    <property type="match status" value="1"/>
</dbReference>
<dbReference type="InterPro" id="IPR036393">
    <property type="entry name" value="AceGlu_kinase-like_sf"/>
</dbReference>
<evidence type="ECO:0000256" key="6">
    <source>
        <dbReference type="ARBA" id="ARBA00022777"/>
    </source>
</evidence>
<proteinExistence type="inferred from homology"/>
<comment type="subcellular location">
    <subcellularLocation>
        <location evidence="8">Cytoplasm</location>
    </subcellularLocation>
</comment>
<comment type="function">
    <text evidence="8">Catalyzes the transfer of a phosphate group to glutamate to form L-glutamate 5-phosphate.</text>
</comment>
<reference evidence="10 11" key="1">
    <citation type="submission" date="2016-12" db="EMBL/GenBank/DDBJ databases">
        <authorList>
            <person name="Song W.-J."/>
            <person name="Kurnit D.M."/>
        </authorList>
    </citation>
    <scope>NUCLEOTIDE SEQUENCE [LARGE SCALE GENOMIC DNA]</scope>
    <source>
        <strain evidence="10 11">DSM 12503</strain>
    </source>
</reference>
<dbReference type="GO" id="GO:0004349">
    <property type="term" value="F:glutamate 5-kinase activity"/>
    <property type="evidence" value="ECO:0007669"/>
    <property type="project" value="UniProtKB-UniRule"/>
</dbReference>
<dbReference type="FunFam" id="3.40.1160.10:FF:000018">
    <property type="entry name" value="Glutamate 5-kinase"/>
    <property type="match status" value="1"/>
</dbReference>
<dbReference type="PROSITE" id="PS00902">
    <property type="entry name" value="GLUTAMATE_5_KINASE"/>
    <property type="match status" value="1"/>
</dbReference>
<feature type="binding site" evidence="8">
    <location>
        <position position="16"/>
    </location>
    <ligand>
        <name>ATP</name>
        <dbReference type="ChEBI" id="CHEBI:30616"/>
    </ligand>
</feature>
<evidence type="ECO:0000256" key="3">
    <source>
        <dbReference type="ARBA" id="ARBA00022650"/>
    </source>
</evidence>
<feature type="binding site" evidence="8">
    <location>
        <begin position="218"/>
        <end position="224"/>
    </location>
    <ligand>
        <name>ATP</name>
        <dbReference type="ChEBI" id="CHEBI:30616"/>
    </ligand>
</feature>
<dbReference type="GO" id="GO:0005829">
    <property type="term" value="C:cytosol"/>
    <property type="evidence" value="ECO:0007669"/>
    <property type="project" value="TreeGrafter"/>
</dbReference>
<dbReference type="EC" id="2.7.2.11" evidence="8"/>
<evidence type="ECO:0000259" key="9">
    <source>
        <dbReference type="Pfam" id="PF00696"/>
    </source>
</evidence>
<dbReference type="InterPro" id="IPR005715">
    <property type="entry name" value="Glu_5kinase/COase_Synthase"/>
</dbReference>
<evidence type="ECO:0000313" key="11">
    <source>
        <dbReference type="Proteomes" id="UP000184612"/>
    </source>
</evidence>
<dbReference type="InterPro" id="IPR001048">
    <property type="entry name" value="Asp/Glu/Uridylate_kinase"/>
</dbReference>
<dbReference type="InterPro" id="IPR001057">
    <property type="entry name" value="Glu/AcGlu_kinase"/>
</dbReference>
<dbReference type="HAMAP" id="MF_00456">
    <property type="entry name" value="ProB"/>
    <property type="match status" value="1"/>
</dbReference>
<keyword evidence="5 8" id="KW-0547">Nucleotide-binding</keyword>
<gene>
    <name evidence="8" type="primary">proB</name>
    <name evidence="10" type="ORF">SAMN02745217_02624</name>
</gene>
<dbReference type="Proteomes" id="UP000184612">
    <property type="component" value="Unassembled WGS sequence"/>
</dbReference>
<dbReference type="AlphaFoldDB" id="A0A1M7YC45"/>
<dbReference type="GO" id="GO:0055129">
    <property type="term" value="P:L-proline biosynthetic process"/>
    <property type="evidence" value="ECO:0007669"/>
    <property type="project" value="UniProtKB-UniRule"/>
</dbReference>
<dbReference type="PANTHER" id="PTHR43654:SF1">
    <property type="entry name" value="ISOPENTENYL PHOSPHATE KINASE"/>
    <property type="match status" value="1"/>
</dbReference>
<dbReference type="InterPro" id="IPR019797">
    <property type="entry name" value="Glutamate_5-kinase_CS"/>
</dbReference>
<dbReference type="UniPathway" id="UPA00098">
    <property type="reaction ID" value="UER00359"/>
</dbReference>
<feature type="binding site" evidence="8">
    <location>
        <position position="156"/>
    </location>
    <ligand>
        <name>substrate</name>
    </ligand>
</feature>
<dbReference type="OrthoDB" id="9804434at2"/>
<keyword evidence="1 8" id="KW-0963">Cytoplasm</keyword>
<dbReference type="EMBL" id="FRFD01000007">
    <property type="protein sequence ID" value="SHO50183.1"/>
    <property type="molecule type" value="Genomic_DNA"/>
</dbReference>
<dbReference type="PRINTS" id="PR00474">
    <property type="entry name" value="GLU5KINASE"/>
</dbReference>
<keyword evidence="11" id="KW-1185">Reference proteome</keyword>
<dbReference type="PIRSF" id="PIRSF000729">
    <property type="entry name" value="GK"/>
    <property type="match status" value="1"/>
</dbReference>
<feature type="domain" description="Aspartate/glutamate/uridylate kinase" evidence="9">
    <location>
        <begin position="11"/>
        <end position="242"/>
    </location>
</feature>
<evidence type="ECO:0000313" key="10">
    <source>
        <dbReference type="EMBL" id="SHO50183.1"/>
    </source>
</evidence>
<organism evidence="10 11">
    <name type="scientific">Anaerocolumna xylanovorans DSM 12503</name>
    <dbReference type="NCBI Taxonomy" id="1121345"/>
    <lineage>
        <taxon>Bacteria</taxon>
        <taxon>Bacillati</taxon>
        <taxon>Bacillota</taxon>
        <taxon>Clostridia</taxon>
        <taxon>Lachnospirales</taxon>
        <taxon>Lachnospiraceae</taxon>
        <taxon>Anaerocolumna</taxon>
    </lineage>
</organism>
<feature type="binding site" evidence="8">
    <location>
        <position position="57"/>
    </location>
    <ligand>
        <name>substrate</name>
    </ligand>
</feature>
<keyword evidence="7 8" id="KW-0067">ATP-binding</keyword>